<feature type="transmembrane region" description="Helical" evidence="8">
    <location>
        <begin position="335"/>
        <end position="356"/>
    </location>
</feature>
<dbReference type="PROSITE" id="PS50850">
    <property type="entry name" value="MFS"/>
    <property type="match status" value="1"/>
</dbReference>
<dbReference type="Gene3D" id="1.20.1720.10">
    <property type="entry name" value="Multidrug resistance protein D"/>
    <property type="match status" value="1"/>
</dbReference>
<dbReference type="GO" id="GO:0042910">
    <property type="term" value="F:xenobiotic transmembrane transporter activity"/>
    <property type="evidence" value="ECO:0007669"/>
    <property type="project" value="InterPro"/>
</dbReference>
<dbReference type="PATRIC" id="fig|266128.3.peg.1894"/>
<accession>A0A0R0BA60</accession>
<dbReference type="STRING" id="266128.ABB25_13820"/>
<keyword evidence="3 8" id="KW-0813">Transport</keyword>
<name>A0A0R0BA60_9GAMM</name>
<keyword evidence="11" id="KW-1185">Reference proteome</keyword>
<feature type="transmembrane region" description="Helical" evidence="8">
    <location>
        <begin position="304"/>
        <end position="323"/>
    </location>
</feature>
<dbReference type="InterPro" id="IPR011701">
    <property type="entry name" value="MFS"/>
</dbReference>
<dbReference type="Proteomes" id="UP000051254">
    <property type="component" value="Unassembled WGS sequence"/>
</dbReference>
<dbReference type="GO" id="GO:0015385">
    <property type="term" value="F:sodium:proton antiporter activity"/>
    <property type="evidence" value="ECO:0007669"/>
    <property type="project" value="TreeGrafter"/>
</dbReference>
<dbReference type="InterPro" id="IPR036259">
    <property type="entry name" value="MFS_trans_sf"/>
</dbReference>
<organism evidence="10 11">
    <name type="scientific">Stenotrophomonas koreensis</name>
    <dbReference type="NCBI Taxonomy" id="266128"/>
    <lineage>
        <taxon>Bacteria</taxon>
        <taxon>Pseudomonadati</taxon>
        <taxon>Pseudomonadota</taxon>
        <taxon>Gammaproteobacteria</taxon>
        <taxon>Lysobacterales</taxon>
        <taxon>Lysobacteraceae</taxon>
        <taxon>Stenotrophomonas</taxon>
    </lineage>
</organism>
<dbReference type="GO" id="GO:1990961">
    <property type="term" value="P:xenobiotic detoxification by transmembrane export across the plasma membrane"/>
    <property type="evidence" value="ECO:0007669"/>
    <property type="project" value="InterPro"/>
</dbReference>
<keyword evidence="6 8" id="KW-1133">Transmembrane helix</keyword>
<evidence type="ECO:0000256" key="3">
    <source>
        <dbReference type="ARBA" id="ARBA00022448"/>
    </source>
</evidence>
<evidence type="ECO:0000256" key="7">
    <source>
        <dbReference type="ARBA" id="ARBA00023136"/>
    </source>
</evidence>
<gene>
    <name evidence="10" type="ORF">ABB25_13820</name>
</gene>
<dbReference type="AlphaFoldDB" id="A0A0R0BA60"/>
<dbReference type="OrthoDB" id="9814303at2"/>
<feature type="transmembrane region" description="Helical" evidence="8">
    <location>
        <begin position="362"/>
        <end position="382"/>
    </location>
</feature>
<evidence type="ECO:0000256" key="4">
    <source>
        <dbReference type="ARBA" id="ARBA00022475"/>
    </source>
</evidence>
<comment type="caution">
    <text evidence="8">Lacks conserved residue(s) required for the propagation of feature annotation.</text>
</comment>
<proteinExistence type="inferred from homology"/>
<dbReference type="PANTHER" id="PTHR23502">
    <property type="entry name" value="MAJOR FACILITATOR SUPERFAMILY"/>
    <property type="match status" value="1"/>
</dbReference>
<feature type="transmembrane region" description="Helical" evidence="8">
    <location>
        <begin position="205"/>
        <end position="224"/>
    </location>
</feature>
<feature type="transmembrane region" description="Helical" evidence="8">
    <location>
        <begin position="155"/>
        <end position="175"/>
    </location>
</feature>
<evidence type="ECO:0000259" key="9">
    <source>
        <dbReference type="PROSITE" id="PS50850"/>
    </source>
</evidence>
<dbReference type="NCBIfam" id="TIGR00710">
    <property type="entry name" value="efflux_Bcr_CflA"/>
    <property type="match status" value="1"/>
</dbReference>
<dbReference type="GO" id="GO:0005886">
    <property type="term" value="C:plasma membrane"/>
    <property type="evidence" value="ECO:0007669"/>
    <property type="project" value="UniProtKB-SubCell"/>
</dbReference>
<evidence type="ECO:0000256" key="1">
    <source>
        <dbReference type="ARBA" id="ARBA00004651"/>
    </source>
</evidence>
<dbReference type="SUPFAM" id="SSF103473">
    <property type="entry name" value="MFS general substrate transporter"/>
    <property type="match status" value="1"/>
</dbReference>
<feature type="transmembrane region" description="Helical" evidence="8">
    <location>
        <begin position="278"/>
        <end position="298"/>
    </location>
</feature>
<feature type="transmembrane region" description="Helical" evidence="8">
    <location>
        <begin position="37"/>
        <end position="55"/>
    </location>
</feature>
<evidence type="ECO:0000313" key="10">
    <source>
        <dbReference type="EMBL" id="KRG54316.1"/>
    </source>
</evidence>
<keyword evidence="4" id="KW-1003">Cell membrane</keyword>
<keyword evidence="5 8" id="KW-0812">Transmembrane</keyword>
<evidence type="ECO:0000256" key="6">
    <source>
        <dbReference type="ARBA" id="ARBA00022989"/>
    </source>
</evidence>
<comment type="similarity">
    <text evidence="2 8">Belongs to the major facilitator superfamily. Bcr/CmlA family.</text>
</comment>
<feature type="transmembrane region" description="Helical" evidence="8">
    <location>
        <begin position="125"/>
        <end position="143"/>
    </location>
</feature>
<dbReference type="InterPro" id="IPR004812">
    <property type="entry name" value="Efflux_drug-R_Bcr/CmlA"/>
</dbReference>
<evidence type="ECO:0000256" key="2">
    <source>
        <dbReference type="ARBA" id="ARBA00006236"/>
    </source>
</evidence>
<keyword evidence="7 8" id="KW-0472">Membrane</keyword>
<dbReference type="PANTHER" id="PTHR23502:SF132">
    <property type="entry name" value="POLYAMINE TRANSPORTER 2-RELATED"/>
    <property type="match status" value="1"/>
</dbReference>
<sequence>MPLLLAALTATGPLGIDMYLPAIPQMAADFGTHEGAIMFSLMTFFFGLMAGQLVYGPLSDKFGRRPLIFIGMSIFVLGSIGCAQAPSLPALHAWRLLQGLGGSIGMVIAFAIIKDLFAGPAMGKMMSLVLAVLGLAPVLAPLVGNGLMAIDSWRLIFWALAVWGVLLALAIAVLLPESRSPEARAGFSLARIPQTYLSILRDRRFIPFAATLVVAQAGFFAYIAGSSTVFIRHYGLSPTAFSILFAVNAIGIVVAAIVNPKLHAAWGVQRTYRRANTAYAVVMLATLALFAAGVSHIAVLCAGLFLSVAMLGLIMPTGSQLAMAQQGPVAGTASALMGSLQFGAGAIISAMAGVLVASNAIALVQIMALCATVSAVMAWTLFPSKTQA</sequence>
<feature type="transmembrane region" description="Helical" evidence="8">
    <location>
        <begin position="93"/>
        <end position="113"/>
    </location>
</feature>
<keyword evidence="8" id="KW-0997">Cell inner membrane</keyword>
<comment type="subcellular location">
    <subcellularLocation>
        <location evidence="8">Cell inner membrane</location>
        <topology evidence="8">Multi-pass membrane protein</topology>
    </subcellularLocation>
    <subcellularLocation>
        <location evidence="1">Cell membrane</location>
        <topology evidence="1">Multi-pass membrane protein</topology>
    </subcellularLocation>
</comment>
<comment type="caution">
    <text evidence="10">The sequence shown here is derived from an EMBL/GenBank/DDBJ whole genome shotgun (WGS) entry which is preliminary data.</text>
</comment>
<evidence type="ECO:0000256" key="5">
    <source>
        <dbReference type="ARBA" id="ARBA00022692"/>
    </source>
</evidence>
<reference evidence="10 11" key="1">
    <citation type="submission" date="2015-05" db="EMBL/GenBank/DDBJ databases">
        <title>Genome sequencing and analysis of members of genus Stenotrophomonas.</title>
        <authorList>
            <person name="Patil P.P."/>
            <person name="Midha S."/>
            <person name="Patil P.B."/>
        </authorList>
    </citation>
    <scope>NUCLEOTIDE SEQUENCE [LARGE SCALE GENOMIC DNA]</scope>
    <source>
        <strain evidence="10 11">DSM 17805</strain>
    </source>
</reference>
<dbReference type="Pfam" id="PF07690">
    <property type="entry name" value="MFS_1"/>
    <property type="match status" value="1"/>
</dbReference>
<protein>
    <recommendedName>
        <fullName evidence="8">Bcr/CflA family efflux transporter</fullName>
    </recommendedName>
</protein>
<feature type="domain" description="Major facilitator superfamily (MFS) profile" evidence="9">
    <location>
        <begin position="1"/>
        <end position="386"/>
    </location>
</feature>
<feature type="transmembrane region" description="Helical" evidence="8">
    <location>
        <begin position="67"/>
        <end position="87"/>
    </location>
</feature>
<feature type="transmembrane region" description="Helical" evidence="8">
    <location>
        <begin position="236"/>
        <end position="258"/>
    </location>
</feature>
<evidence type="ECO:0000256" key="8">
    <source>
        <dbReference type="RuleBase" id="RU365088"/>
    </source>
</evidence>
<evidence type="ECO:0000313" key="11">
    <source>
        <dbReference type="Proteomes" id="UP000051254"/>
    </source>
</evidence>
<dbReference type="InterPro" id="IPR020846">
    <property type="entry name" value="MFS_dom"/>
</dbReference>
<dbReference type="CDD" id="cd17320">
    <property type="entry name" value="MFS_MdfA_MDR_like"/>
    <property type="match status" value="1"/>
</dbReference>
<dbReference type="EMBL" id="LDJH01000032">
    <property type="protein sequence ID" value="KRG54316.1"/>
    <property type="molecule type" value="Genomic_DNA"/>
</dbReference>